<comment type="caution">
    <text evidence="2">The sequence shown here is derived from an EMBL/GenBank/DDBJ whole genome shotgun (WGS) entry which is preliminary data.</text>
</comment>
<dbReference type="RefSeq" id="WP_094886116.1">
    <property type="nucleotide sequence ID" value="NZ_NPMS01000005.1"/>
</dbReference>
<dbReference type="PANTHER" id="PTHR36836:SF1">
    <property type="entry name" value="COLANIC ACID BIOSYNTHESIS PROTEIN WCAK"/>
    <property type="match status" value="1"/>
</dbReference>
<dbReference type="GO" id="GO:0016740">
    <property type="term" value="F:transferase activity"/>
    <property type="evidence" value="ECO:0007669"/>
    <property type="project" value="UniProtKB-KW"/>
</dbReference>
<dbReference type="OrthoDB" id="3199616at2"/>
<sequence>MHVVLSGYYGFDNVGDEAILFSIINALKNLQPEIEITVLSNKPESTKETYKVNAVNRRNIKEIARAIKEADGLISGGGSLMQDRTGIKSIPYYAGIIKLAKLHKKPVFIYAQGMGPMKRSLSKWIVKHTLNKVENITVRDQDSKGLLKEIGVKQLSSIVPDPVLGLDSSDFINNWKEAHKLEKPIITVSVRKWETNTPYKKRIAKCLDQLVQTGNTVVFVPMHGKQDEETSKETAALMQEKSLISPADASIEEKIALIGESKLLIGMRLHSLIFSAVTYTPFAALSYDPKIDAFASICEQPVAGHVEKEDWDEHTLFEIVTNSMNDVSQQDKLKTKVREYQKQALTTPELALHTFKTGTVPSTINVLK</sequence>
<dbReference type="InterPro" id="IPR007345">
    <property type="entry name" value="Polysacch_pyruvyl_Trfase"/>
</dbReference>
<dbReference type="Pfam" id="PF04230">
    <property type="entry name" value="PS_pyruv_trans"/>
    <property type="match status" value="1"/>
</dbReference>
<protein>
    <submittedName>
        <fullName evidence="2">Polysaccharide pyruvyl transferase CsaB</fullName>
    </submittedName>
</protein>
<dbReference type="PANTHER" id="PTHR36836">
    <property type="entry name" value="COLANIC ACID BIOSYNTHESIS PROTEIN WCAK"/>
    <property type="match status" value="1"/>
</dbReference>
<accession>A0A265N961</accession>
<evidence type="ECO:0000313" key="3">
    <source>
        <dbReference type="Proteomes" id="UP000216498"/>
    </source>
</evidence>
<evidence type="ECO:0000259" key="1">
    <source>
        <dbReference type="Pfam" id="PF04230"/>
    </source>
</evidence>
<keyword evidence="3" id="KW-1185">Reference proteome</keyword>
<evidence type="ECO:0000313" key="2">
    <source>
        <dbReference type="EMBL" id="OZU88377.1"/>
    </source>
</evidence>
<dbReference type="Proteomes" id="UP000216498">
    <property type="component" value="Unassembled WGS sequence"/>
</dbReference>
<dbReference type="EMBL" id="NPMS01000005">
    <property type="protein sequence ID" value="OZU88377.1"/>
    <property type="molecule type" value="Genomic_DNA"/>
</dbReference>
<name>A0A265N961_9BACI</name>
<dbReference type="SUPFAM" id="SSF53756">
    <property type="entry name" value="UDP-Glycosyltransferase/glycogen phosphorylase"/>
    <property type="match status" value="1"/>
</dbReference>
<proteinExistence type="predicted"/>
<organism evidence="2 3">
    <name type="scientific">Virgibacillus indicus</name>
    <dbReference type="NCBI Taxonomy" id="2024554"/>
    <lineage>
        <taxon>Bacteria</taxon>
        <taxon>Bacillati</taxon>
        <taxon>Bacillota</taxon>
        <taxon>Bacilli</taxon>
        <taxon>Bacillales</taxon>
        <taxon>Bacillaceae</taxon>
        <taxon>Virgibacillus</taxon>
    </lineage>
</organism>
<dbReference type="AlphaFoldDB" id="A0A265N961"/>
<gene>
    <name evidence="2" type="primary">csaB</name>
    <name evidence="2" type="ORF">CIL03_12065</name>
</gene>
<reference evidence="2 3" key="1">
    <citation type="submission" date="2017-08" db="EMBL/GenBank/DDBJ databases">
        <title>Virgibacillus indicus sp. nov. and Virgibacillus profoundi sp. nov, two moderately halophilic bacteria isolated from marine sediment by using the Microfluidic Streak Plate.</title>
        <authorList>
            <person name="Xu B."/>
            <person name="Hu B."/>
            <person name="Wang J."/>
            <person name="Zhu Y."/>
            <person name="Huang L."/>
            <person name="Du W."/>
            <person name="Huang Y."/>
        </authorList>
    </citation>
    <scope>NUCLEOTIDE SEQUENCE [LARGE SCALE GENOMIC DNA]</scope>
    <source>
        <strain evidence="2 3">IO3-P2-C2</strain>
    </source>
</reference>
<dbReference type="InterPro" id="IPR019896">
    <property type="entry name" value="Polysacch_pyruvyl_Trfase_CsaB"/>
</dbReference>
<dbReference type="NCBIfam" id="TIGR03609">
    <property type="entry name" value="S_layer_CsaB"/>
    <property type="match status" value="1"/>
</dbReference>
<keyword evidence="2" id="KW-0808">Transferase</keyword>
<feature type="domain" description="Polysaccharide pyruvyl transferase" evidence="1">
    <location>
        <begin position="13"/>
        <end position="289"/>
    </location>
</feature>